<dbReference type="Ensembl" id="ENSPPYT00000035338.1">
    <property type="protein sequence ID" value="ENSPPYP00000041572.1"/>
    <property type="gene ID" value="ENSPPYG00000041183.1"/>
</dbReference>
<protein>
    <submittedName>
        <fullName evidence="2">Uncharacterized protein</fullName>
    </submittedName>
</protein>
<reference evidence="2 3" key="1">
    <citation type="submission" date="2008-02" db="EMBL/GenBank/DDBJ databases">
        <title>A 6x draft sequence assembly of the Pongo pygmaeus abelii genome.</title>
        <authorList>
            <person name="Wilson R.K."/>
            <person name="Mardis E."/>
        </authorList>
    </citation>
    <scope>NUCLEOTIDE SEQUENCE [LARGE SCALE GENOMIC DNA]</scope>
</reference>
<evidence type="ECO:0000313" key="3">
    <source>
        <dbReference type="Proteomes" id="UP000001595"/>
    </source>
</evidence>
<dbReference type="GeneTree" id="ENSGT00940000161627"/>
<keyword evidence="3" id="KW-1185">Reference proteome</keyword>
<proteinExistence type="predicted"/>
<name>A0A8I5TNW3_PONAB</name>
<evidence type="ECO:0000256" key="1">
    <source>
        <dbReference type="SAM" id="MobiDB-lite"/>
    </source>
</evidence>
<accession>A0A8I5TNW3</accession>
<sequence length="156" mass="17134">NKVKLINNLPKVPVILNPNFALYSKISQKRKACFFLFCFVLFFETGSHSVAQAGGQWCGLGSLQPLPSGFKQFCLSLLSRGDHRHAPPHLANFYVFLVETGFRRDGQAGLKLLTSSDPPTSASQSAGITDVSHRARPRLSNVEMAKVFEAKKSSLP</sequence>
<dbReference type="AlphaFoldDB" id="A0A8I5TNW3"/>
<reference evidence="2" key="3">
    <citation type="submission" date="2025-09" db="UniProtKB">
        <authorList>
            <consortium name="Ensembl"/>
        </authorList>
    </citation>
    <scope>IDENTIFICATION</scope>
</reference>
<organism evidence="2 3">
    <name type="scientific">Pongo abelii</name>
    <name type="common">Sumatran orangutan</name>
    <name type="synonym">Pongo pygmaeus abelii</name>
    <dbReference type="NCBI Taxonomy" id="9601"/>
    <lineage>
        <taxon>Eukaryota</taxon>
        <taxon>Metazoa</taxon>
        <taxon>Chordata</taxon>
        <taxon>Craniata</taxon>
        <taxon>Vertebrata</taxon>
        <taxon>Euteleostomi</taxon>
        <taxon>Mammalia</taxon>
        <taxon>Eutheria</taxon>
        <taxon>Euarchontoglires</taxon>
        <taxon>Primates</taxon>
        <taxon>Haplorrhini</taxon>
        <taxon>Catarrhini</taxon>
        <taxon>Hominidae</taxon>
        <taxon>Pongo</taxon>
    </lineage>
</organism>
<dbReference type="PANTHER" id="PTHR46254:SF3">
    <property type="entry name" value="SECRETED PROTEIN"/>
    <property type="match status" value="1"/>
</dbReference>
<dbReference type="PANTHER" id="PTHR46254">
    <property type="entry name" value="PROTEIN GVQW1-RELATED"/>
    <property type="match status" value="1"/>
</dbReference>
<feature type="region of interest" description="Disordered" evidence="1">
    <location>
        <begin position="113"/>
        <end position="135"/>
    </location>
</feature>
<reference evidence="2" key="2">
    <citation type="submission" date="2025-08" db="UniProtKB">
        <authorList>
            <consortium name="Ensembl"/>
        </authorList>
    </citation>
    <scope>IDENTIFICATION</scope>
</reference>
<dbReference type="OMA" id="VARPIKQ"/>
<feature type="compositionally biased region" description="Polar residues" evidence="1">
    <location>
        <begin position="113"/>
        <end position="127"/>
    </location>
</feature>
<dbReference type="PRINTS" id="PR02045">
    <property type="entry name" value="F138DOMAIN"/>
</dbReference>
<evidence type="ECO:0000313" key="2">
    <source>
        <dbReference type="Ensembl" id="ENSPPYP00000041572.1"/>
    </source>
</evidence>
<dbReference type="Proteomes" id="UP000001595">
    <property type="component" value="Chromosome 12"/>
</dbReference>